<evidence type="ECO:0000256" key="8">
    <source>
        <dbReference type="HAMAP-Rule" id="MF_00500"/>
    </source>
</evidence>
<gene>
    <name evidence="8" type="primary">rpsT</name>
    <name evidence="9" type="ORF">SAMN04487759_1218</name>
</gene>
<evidence type="ECO:0000313" key="9">
    <source>
        <dbReference type="EMBL" id="SDW55594.1"/>
    </source>
</evidence>
<keyword evidence="5 8" id="KW-0689">Ribosomal protein</keyword>
<evidence type="ECO:0000256" key="4">
    <source>
        <dbReference type="ARBA" id="ARBA00022884"/>
    </source>
</evidence>
<dbReference type="SUPFAM" id="SSF46992">
    <property type="entry name" value="Ribosomal protein S20"/>
    <property type="match status" value="1"/>
</dbReference>
<dbReference type="GO" id="GO:0070181">
    <property type="term" value="F:small ribosomal subunit rRNA binding"/>
    <property type="evidence" value="ECO:0007669"/>
    <property type="project" value="TreeGrafter"/>
</dbReference>
<dbReference type="GO" id="GO:0015935">
    <property type="term" value="C:small ribosomal subunit"/>
    <property type="evidence" value="ECO:0007669"/>
    <property type="project" value="TreeGrafter"/>
</dbReference>
<dbReference type="HAMAP" id="MF_00500">
    <property type="entry name" value="Ribosomal_bS20"/>
    <property type="match status" value="1"/>
</dbReference>
<dbReference type="STRING" id="1630.SAMN05216514_11728"/>
<dbReference type="Gene3D" id="1.20.58.110">
    <property type="entry name" value="Ribosomal protein S20"/>
    <property type="match status" value="1"/>
</dbReference>
<dbReference type="PANTHER" id="PTHR33398:SF1">
    <property type="entry name" value="SMALL RIBOSOMAL SUBUNIT PROTEIN BS20C"/>
    <property type="match status" value="1"/>
</dbReference>
<dbReference type="NCBIfam" id="TIGR00029">
    <property type="entry name" value="S20"/>
    <property type="match status" value="1"/>
</dbReference>
<evidence type="ECO:0000256" key="7">
    <source>
        <dbReference type="ARBA" id="ARBA00035136"/>
    </source>
</evidence>
<dbReference type="PANTHER" id="PTHR33398">
    <property type="entry name" value="30S RIBOSOMAL PROTEIN S20"/>
    <property type="match status" value="1"/>
</dbReference>
<reference evidence="9 10" key="1">
    <citation type="submission" date="2016-10" db="EMBL/GenBank/DDBJ databases">
        <authorList>
            <person name="de Groot N.N."/>
        </authorList>
    </citation>
    <scope>NUCLEOTIDE SEQUENCE [LARGE SCALE GENOMIC DNA]</scope>
    <source>
        <strain evidence="9 10">S3b</strain>
    </source>
</reference>
<evidence type="ECO:0000256" key="3">
    <source>
        <dbReference type="ARBA" id="ARBA00022730"/>
    </source>
</evidence>
<dbReference type="FunFam" id="1.20.58.110:FF:000001">
    <property type="entry name" value="30S ribosomal protein S20"/>
    <property type="match status" value="1"/>
</dbReference>
<dbReference type="Pfam" id="PF01649">
    <property type="entry name" value="Ribosomal_S20p"/>
    <property type="match status" value="1"/>
</dbReference>
<evidence type="ECO:0000256" key="1">
    <source>
        <dbReference type="ARBA" id="ARBA00003134"/>
    </source>
</evidence>
<comment type="function">
    <text evidence="1 8">Binds directly to 16S ribosomal RNA.</text>
</comment>
<dbReference type="OrthoDB" id="9808392at2"/>
<protein>
    <recommendedName>
        <fullName evidence="7 8">Small ribosomal subunit protein bS20</fullName>
    </recommendedName>
</protein>
<keyword evidence="6 8" id="KW-0687">Ribonucleoprotein</keyword>
<accession>A0A1H2UJA1</accession>
<dbReference type="eggNOG" id="COG0268">
    <property type="taxonomic scope" value="Bacteria"/>
</dbReference>
<dbReference type="InterPro" id="IPR036510">
    <property type="entry name" value="Ribosomal_bS20_sf"/>
</dbReference>
<organism evidence="9 10">
    <name type="scientific">Kandleria vitulina</name>
    <dbReference type="NCBI Taxonomy" id="1630"/>
    <lineage>
        <taxon>Bacteria</taxon>
        <taxon>Bacillati</taxon>
        <taxon>Bacillota</taxon>
        <taxon>Erysipelotrichia</taxon>
        <taxon>Erysipelotrichales</taxon>
        <taxon>Coprobacillaceae</taxon>
        <taxon>Kandleria</taxon>
    </lineage>
</organism>
<evidence type="ECO:0000256" key="2">
    <source>
        <dbReference type="ARBA" id="ARBA00007634"/>
    </source>
</evidence>
<dbReference type="EMBL" id="FNNF01000021">
    <property type="protein sequence ID" value="SDW55594.1"/>
    <property type="molecule type" value="Genomic_DNA"/>
</dbReference>
<sequence length="87" mass="9657">MANMKQQIKRYKNADKKHAVNVAFKSSLKTSIKKTINAIEAGNKEEAVALFNATVSKLDSSVSKGIHHKNYASRQKSKLQKKINTLG</sequence>
<dbReference type="GO" id="GO:0006412">
    <property type="term" value="P:translation"/>
    <property type="evidence" value="ECO:0007669"/>
    <property type="project" value="UniProtKB-UniRule"/>
</dbReference>
<keyword evidence="3 8" id="KW-0699">rRNA-binding</keyword>
<dbReference type="GO" id="GO:0003735">
    <property type="term" value="F:structural constituent of ribosome"/>
    <property type="evidence" value="ECO:0007669"/>
    <property type="project" value="InterPro"/>
</dbReference>
<keyword evidence="4 8" id="KW-0694">RNA-binding</keyword>
<evidence type="ECO:0000256" key="5">
    <source>
        <dbReference type="ARBA" id="ARBA00022980"/>
    </source>
</evidence>
<dbReference type="Proteomes" id="UP000182429">
    <property type="component" value="Unassembled WGS sequence"/>
</dbReference>
<comment type="similarity">
    <text evidence="2 8">Belongs to the bacterial ribosomal protein bS20 family.</text>
</comment>
<dbReference type="AlphaFoldDB" id="A0A1H2UJA1"/>
<proteinExistence type="inferred from homology"/>
<evidence type="ECO:0000313" key="10">
    <source>
        <dbReference type="Proteomes" id="UP000182429"/>
    </source>
</evidence>
<evidence type="ECO:0000256" key="6">
    <source>
        <dbReference type="ARBA" id="ARBA00023274"/>
    </source>
</evidence>
<dbReference type="InterPro" id="IPR002583">
    <property type="entry name" value="Ribosomal_bS20"/>
</dbReference>
<name>A0A1H2UJA1_9FIRM</name>
<dbReference type="RefSeq" id="WP_074686597.1">
    <property type="nucleotide sequence ID" value="NZ_FNNF01000021.1"/>
</dbReference>
<dbReference type="GO" id="GO:0005829">
    <property type="term" value="C:cytosol"/>
    <property type="evidence" value="ECO:0007669"/>
    <property type="project" value="TreeGrafter"/>
</dbReference>